<comment type="caution">
    <text evidence="1">The sequence shown here is derived from an EMBL/GenBank/DDBJ whole genome shotgun (WGS) entry which is preliminary data.</text>
</comment>
<accession>A0AAD9WRR9</accession>
<dbReference type="AlphaFoldDB" id="A0AAD9WRR9"/>
<gene>
    <name evidence="1" type="ORF">Ddye_027787</name>
</gene>
<proteinExistence type="predicted"/>
<evidence type="ECO:0008006" key="3">
    <source>
        <dbReference type="Google" id="ProtNLM"/>
    </source>
</evidence>
<reference evidence="1" key="1">
    <citation type="journal article" date="2023" name="Plant J.">
        <title>Genome sequences and population genomics provide insights into the demographic history, inbreeding, and mutation load of two 'living fossil' tree species of Dipteronia.</title>
        <authorList>
            <person name="Feng Y."/>
            <person name="Comes H.P."/>
            <person name="Chen J."/>
            <person name="Zhu S."/>
            <person name="Lu R."/>
            <person name="Zhang X."/>
            <person name="Li P."/>
            <person name="Qiu J."/>
            <person name="Olsen K.M."/>
            <person name="Qiu Y."/>
        </authorList>
    </citation>
    <scope>NUCLEOTIDE SEQUENCE</scope>
    <source>
        <strain evidence="1">KIB01</strain>
    </source>
</reference>
<dbReference type="EMBL" id="JANJYI010000008">
    <property type="protein sequence ID" value="KAK2639992.1"/>
    <property type="molecule type" value="Genomic_DNA"/>
</dbReference>
<dbReference type="Proteomes" id="UP001280121">
    <property type="component" value="Unassembled WGS sequence"/>
</dbReference>
<sequence length="125" mass="14800">MQSVTNRSFDLKVATPFPGWNWTLKRELQSIGGLSYYIDSKGIVHISGKLHPHMVIDMLRKAGIHAVICRIYSGDNNNYRNMPPLIHGFNGYNGYRYNSYGYTPYYPQRNWLHHHHHHYPIYPYY</sequence>
<organism evidence="1 2">
    <name type="scientific">Dipteronia dyeriana</name>
    <dbReference type="NCBI Taxonomy" id="168575"/>
    <lineage>
        <taxon>Eukaryota</taxon>
        <taxon>Viridiplantae</taxon>
        <taxon>Streptophyta</taxon>
        <taxon>Embryophyta</taxon>
        <taxon>Tracheophyta</taxon>
        <taxon>Spermatophyta</taxon>
        <taxon>Magnoliopsida</taxon>
        <taxon>eudicotyledons</taxon>
        <taxon>Gunneridae</taxon>
        <taxon>Pentapetalae</taxon>
        <taxon>rosids</taxon>
        <taxon>malvids</taxon>
        <taxon>Sapindales</taxon>
        <taxon>Sapindaceae</taxon>
        <taxon>Hippocastanoideae</taxon>
        <taxon>Acereae</taxon>
        <taxon>Dipteronia</taxon>
    </lineage>
</organism>
<protein>
    <recommendedName>
        <fullName evidence="3">HMA domain-containing protein</fullName>
    </recommendedName>
</protein>
<name>A0AAD9WRR9_9ROSI</name>
<keyword evidence="2" id="KW-1185">Reference proteome</keyword>
<evidence type="ECO:0000313" key="1">
    <source>
        <dbReference type="EMBL" id="KAK2639992.1"/>
    </source>
</evidence>
<evidence type="ECO:0000313" key="2">
    <source>
        <dbReference type="Proteomes" id="UP001280121"/>
    </source>
</evidence>